<gene>
    <name evidence="1" type="ORF">F2P81_026123</name>
</gene>
<organism evidence="1 2">
    <name type="scientific">Scophthalmus maximus</name>
    <name type="common">Turbot</name>
    <name type="synonym">Psetta maxima</name>
    <dbReference type="NCBI Taxonomy" id="52904"/>
    <lineage>
        <taxon>Eukaryota</taxon>
        <taxon>Metazoa</taxon>
        <taxon>Chordata</taxon>
        <taxon>Craniata</taxon>
        <taxon>Vertebrata</taxon>
        <taxon>Euteleostomi</taxon>
        <taxon>Actinopterygii</taxon>
        <taxon>Neopterygii</taxon>
        <taxon>Teleostei</taxon>
        <taxon>Neoteleostei</taxon>
        <taxon>Acanthomorphata</taxon>
        <taxon>Carangaria</taxon>
        <taxon>Pleuronectiformes</taxon>
        <taxon>Pleuronectoidei</taxon>
        <taxon>Scophthalmidae</taxon>
        <taxon>Scophthalmus</taxon>
    </lineage>
</organism>
<evidence type="ECO:0000313" key="2">
    <source>
        <dbReference type="Proteomes" id="UP000438429"/>
    </source>
</evidence>
<accession>A0A6A4RSN8</accession>
<evidence type="ECO:0000313" key="1">
    <source>
        <dbReference type="EMBL" id="KAF0021624.1"/>
    </source>
</evidence>
<dbReference type="Proteomes" id="UP000438429">
    <property type="component" value="Unassembled WGS sequence"/>
</dbReference>
<protein>
    <submittedName>
        <fullName evidence="1">Uncharacterized protein</fullName>
    </submittedName>
</protein>
<sequence length="87" mass="9826">MGKTVLTHAWCRSSPLSKQSCRHCRVCAAQEPSAPGKVICDVLEWLDNLDKCKRLRTHSARVRYSDTIQVTVESVKKGNTSSRLQRL</sequence>
<dbReference type="AlphaFoldDB" id="A0A6A4RSN8"/>
<proteinExistence type="predicted"/>
<name>A0A6A4RSN8_SCOMX</name>
<dbReference type="EMBL" id="VEVO01003895">
    <property type="protein sequence ID" value="KAF0021624.1"/>
    <property type="molecule type" value="Genomic_DNA"/>
</dbReference>
<comment type="caution">
    <text evidence="1">The sequence shown here is derived from an EMBL/GenBank/DDBJ whole genome shotgun (WGS) entry which is preliminary data.</text>
</comment>
<reference evidence="1 2" key="1">
    <citation type="submission" date="2019-06" db="EMBL/GenBank/DDBJ databases">
        <title>Draft genomes of female and male turbot (Scophthalmus maximus).</title>
        <authorList>
            <person name="Xu H."/>
            <person name="Xu X.-W."/>
            <person name="Shao C."/>
            <person name="Chen S."/>
        </authorList>
    </citation>
    <scope>NUCLEOTIDE SEQUENCE [LARGE SCALE GENOMIC DNA]</scope>
    <source>
        <strain evidence="1">Ysfricsl-2016a</strain>
        <tissue evidence="1">Blood</tissue>
    </source>
</reference>